<gene>
    <name evidence="1" type="ORF">BCV72DRAFT_332295</name>
</gene>
<sequence length="64" mass="7408">MSEKEQEASEFTIQMSPCMELPKPYKVHASEVDYKNGAQKYRKQLKRAKNITDIGRQVMESGPF</sequence>
<dbReference type="VEuPathDB" id="FungiDB:BCV72DRAFT_332295"/>
<organism evidence="1">
    <name type="scientific">Rhizopus microsporus var. microsporus</name>
    <dbReference type="NCBI Taxonomy" id="86635"/>
    <lineage>
        <taxon>Eukaryota</taxon>
        <taxon>Fungi</taxon>
        <taxon>Fungi incertae sedis</taxon>
        <taxon>Mucoromycota</taxon>
        <taxon>Mucoromycotina</taxon>
        <taxon>Mucoromycetes</taxon>
        <taxon>Mucorales</taxon>
        <taxon>Mucorineae</taxon>
        <taxon>Rhizopodaceae</taxon>
        <taxon>Rhizopus</taxon>
    </lineage>
</organism>
<name>A0A1X0RHJ8_RHIZD</name>
<evidence type="ECO:0000313" key="1">
    <source>
        <dbReference type="EMBL" id="ORE11476.1"/>
    </source>
</evidence>
<proteinExistence type="predicted"/>
<dbReference type="EMBL" id="KV921857">
    <property type="protein sequence ID" value="ORE11476.1"/>
    <property type="molecule type" value="Genomic_DNA"/>
</dbReference>
<dbReference type="Proteomes" id="UP000242414">
    <property type="component" value="Unassembled WGS sequence"/>
</dbReference>
<dbReference type="OrthoDB" id="2211878at2759"/>
<accession>A0A1X0RHJ8</accession>
<dbReference type="AlphaFoldDB" id="A0A1X0RHJ8"/>
<protein>
    <submittedName>
        <fullName evidence="1">Uncharacterized protein</fullName>
    </submittedName>
</protein>
<reference evidence="1" key="1">
    <citation type="journal article" date="2016" name="Proc. Natl. Acad. Sci. U.S.A.">
        <title>Lipid metabolic changes in an early divergent fungus govern the establishment of a mutualistic symbiosis with endobacteria.</title>
        <authorList>
            <person name="Lastovetsky O.A."/>
            <person name="Gaspar M.L."/>
            <person name="Mondo S.J."/>
            <person name="LaButti K.M."/>
            <person name="Sandor L."/>
            <person name="Grigoriev I.V."/>
            <person name="Henry S.A."/>
            <person name="Pawlowska T.E."/>
        </authorList>
    </citation>
    <scope>NUCLEOTIDE SEQUENCE [LARGE SCALE GENOMIC DNA]</scope>
    <source>
        <strain evidence="1">ATCC 52814</strain>
    </source>
</reference>